<name>A0A0S4IVG4_BODSA</name>
<keyword evidence="3" id="KW-1185">Reference proteome</keyword>
<evidence type="ECO:0000313" key="2">
    <source>
        <dbReference type="EMBL" id="CUF58274.1"/>
    </source>
</evidence>
<sequence length="81" mass="9025">MSTTTSIFNRAAGDAEATTAVWDDSELIAAWNAQLKRIQTEKSKQVVIESGEAEDTNSTVSNDDEDEDEDEQHHSPSTRRR</sequence>
<evidence type="ECO:0000313" key="3">
    <source>
        <dbReference type="Proteomes" id="UP000051952"/>
    </source>
</evidence>
<dbReference type="Proteomes" id="UP000051952">
    <property type="component" value="Unassembled WGS sequence"/>
</dbReference>
<gene>
    <name evidence="2" type="ORF">BSAL_63750</name>
</gene>
<reference evidence="3" key="1">
    <citation type="submission" date="2015-09" db="EMBL/GenBank/DDBJ databases">
        <authorList>
            <consortium name="Pathogen Informatics"/>
        </authorList>
    </citation>
    <scope>NUCLEOTIDE SEQUENCE [LARGE SCALE GENOMIC DNA]</scope>
    <source>
        <strain evidence="3">Lake Konstanz</strain>
    </source>
</reference>
<proteinExistence type="predicted"/>
<feature type="region of interest" description="Disordered" evidence="1">
    <location>
        <begin position="40"/>
        <end position="81"/>
    </location>
</feature>
<dbReference type="EMBL" id="CYKH01000361">
    <property type="protein sequence ID" value="CUF58274.1"/>
    <property type="molecule type" value="Genomic_DNA"/>
</dbReference>
<dbReference type="AlphaFoldDB" id="A0A0S4IVG4"/>
<protein>
    <submittedName>
        <fullName evidence="2">Uncharacterized protein</fullName>
    </submittedName>
</protein>
<accession>A0A0S4IVG4</accession>
<evidence type="ECO:0000256" key="1">
    <source>
        <dbReference type="SAM" id="MobiDB-lite"/>
    </source>
</evidence>
<organism evidence="2 3">
    <name type="scientific">Bodo saltans</name>
    <name type="common">Flagellated protozoan</name>
    <dbReference type="NCBI Taxonomy" id="75058"/>
    <lineage>
        <taxon>Eukaryota</taxon>
        <taxon>Discoba</taxon>
        <taxon>Euglenozoa</taxon>
        <taxon>Kinetoplastea</taxon>
        <taxon>Metakinetoplastina</taxon>
        <taxon>Eubodonida</taxon>
        <taxon>Bodonidae</taxon>
        <taxon>Bodo</taxon>
    </lineage>
</organism>
<dbReference type="VEuPathDB" id="TriTrypDB:BSAL_63750"/>